<feature type="region of interest" description="Disordered" evidence="2">
    <location>
        <begin position="1183"/>
        <end position="1245"/>
    </location>
</feature>
<dbReference type="InterPro" id="IPR001650">
    <property type="entry name" value="Helicase_C-like"/>
</dbReference>
<dbReference type="InterPro" id="IPR050496">
    <property type="entry name" value="SNF2_RAD54_helicase_repair"/>
</dbReference>
<dbReference type="Proteomes" id="UP000515154">
    <property type="component" value="Linkage group LG25"/>
</dbReference>
<feature type="compositionally biased region" description="Basic and acidic residues" evidence="2">
    <location>
        <begin position="1351"/>
        <end position="1364"/>
    </location>
</feature>
<feature type="compositionally biased region" description="Acidic residues" evidence="2">
    <location>
        <begin position="914"/>
        <end position="931"/>
    </location>
</feature>
<keyword evidence="1" id="KW-0378">Hydrolase</keyword>
<dbReference type="SMART" id="SM00490">
    <property type="entry name" value="HELICc"/>
    <property type="match status" value="1"/>
</dbReference>
<dbReference type="InterPro" id="IPR049730">
    <property type="entry name" value="SNF2/RAD54-like_C"/>
</dbReference>
<feature type="region of interest" description="Disordered" evidence="2">
    <location>
        <begin position="1048"/>
        <end position="1098"/>
    </location>
</feature>
<feature type="region of interest" description="Disordered" evidence="2">
    <location>
        <begin position="1289"/>
        <end position="1315"/>
    </location>
</feature>
<feature type="compositionally biased region" description="Basic and acidic residues" evidence="2">
    <location>
        <begin position="130"/>
        <end position="141"/>
    </location>
</feature>
<dbReference type="PANTHER" id="PTHR45629:SF7">
    <property type="entry name" value="DNA EXCISION REPAIR PROTEIN ERCC-6-RELATED"/>
    <property type="match status" value="1"/>
</dbReference>
<feature type="compositionally biased region" description="Polar residues" evidence="2">
    <location>
        <begin position="1301"/>
        <end position="1314"/>
    </location>
</feature>
<protein>
    <submittedName>
        <fullName evidence="6">DNA excision repair protein ERCC-6-like</fullName>
    </submittedName>
</protein>
<proteinExistence type="predicted"/>
<feature type="compositionally biased region" description="Polar residues" evidence="2">
    <location>
        <begin position="1130"/>
        <end position="1158"/>
    </location>
</feature>
<organism evidence="5 6">
    <name type="scientific">Octopus sinensis</name>
    <name type="common">East Asian common octopus</name>
    <dbReference type="NCBI Taxonomy" id="2607531"/>
    <lineage>
        <taxon>Eukaryota</taxon>
        <taxon>Metazoa</taxon>
        <taxon>Spiralia</taxon>
        <taxon>Lophotrochozoa</taxon>
        <taxon>Mollusca</taxon>
        <taxon>Cephalopoda</taxon>
        <taxon>Coleoidea</taxon>
        <taxon>Octopodiformes</taxon>
        <taxon>Octopoda</taxon>
        <taxon>Incirrata</taxon>
        <taxon>Octopodidae</taxon>
        <taxon>Octopus</taxon>
    </lineage>
</organism>
<feature type="region of interest" description="Disordered" evidence="2">
    <location>
        <begin position="1125"/>
        <end position="1168"/>
    </location>
</feature>
<feature type="compositionally biased region" description="Acidic residues" evidence="2">
    <location>
        <begin position="1217"/>
        <end position="1228"/>
    </location>
</feature>
<dbReference type="Gene3D" id="3.40.50.10810">
    <property type="entry name" value="Tandem AAA-ATPase domain"/>
    <property type="match status" value="1"/>
</dbReference>
<evidence type="ECO:0000313" key="5">
    <source>
        <dbReference type="Proteomes" id="UP000515154"/>
    </source>
</evidence>
<dbReference type="CDD" id="cd18793">
    <property type="entry name" value="SF2_C_SNF"/>
    <property type="match status" value="1"/>
</dbReference>
<evidence type="ECO:0000259" key="3">
    <source>
        <dbReference type="PROSITE" id="PS51192"/>
    </source>
</evidence>
<dbReference type="PANTHER" id="PTHR45629">
    <property type="entry name" value="SNF2/RAD54 FAMILY MEMBER"/>
    <property type="match status" value="1"/>
</dbReference>
<dbReference type="GO" id="GO:0016787">
    <property type="term" value="F:hydrolase activity"/>
    <property type="evidence" value="ECO:0007669"/>
    <property type="project" value="UniProtKB-KW"/>
</dbReference>
<gene>
    <name evidence="6" type="primary">LOC115224500</name>
</gene>
<dbReference type="Gene3D" id="3.40.50.300">
    <property type="entry name" value="P-loop containing nucleotide triphosphate hydrolases"/>
    <property type="match status" value="1"/>
</dbReference>
<evidence type="ECO:0000313" key="6">
    <source>
        <dbReference type="RefSeq" id="XP_036369367.1"/>
    </source>
</evidence>
<dbReference type="PROSITE" id="PS51194">
    <property type="entry name" value="HELICASE_CTER"/>
    <property type="match status" value="1"/>
</dbReference>
<feature type="compositionally biased region" description="Polar residues" evidence="2">
    <location>
        <begin position="1084"/>
        <end position="1098"/>
    </location>
</feature>
<evidence type="ECO:0000256" key="1">
    <source>
        <dbReference type="ARBA" id="ARBA00022801"/>
    </source>
</evidence>
<feature type="compositionally biased region" description="Polar residues" evidence="2">
    <location>
        <begin position="106"/>
        <end position="120"/>
    </location>
</feature>
<dbReference type="RefSeq" id="XP_036369367.1">
    <property type="nucleotide sequence ID" value="XM_036513474.1"/>
</dbReference>
<evidence type="ECO:0000259" key="4">
    <source>
        <dbReference type="PROSITE" id="PS51194"/>
    </source>
</evidence>
<feature type="region of interest" description="Disordered" evidence="2">
    <location>
        <begin position="106"/>
        <end position="196"/>
    </location>
</feature>
<feature type="compositionally biased region" description="Basic and acidic residues" evidence="2">
    <location>
        <begin position="1058"/>
        <end position="1067"/>
    </location>
</feature>
<feature type="compositionally biased region" description="Basic and acidic residues" evidence="2">
    <location>
        <begin position="175"/>
        <end position="189"/>
    </location>
</feature>
<feature type="compositionally biased region" description="Polar residues" evidence="2">
    <location>
        <begin position="963"/>
        <end position="981"/>
    </location>
</feature>
<feature type="region of interest" description="Disordered" evidence="2">
    <location>
        <begin position="1351"/>
        <end position="1388"/>
    </location>
</feature>
<dbReference type="SMART" id="SM00487">
    <property type="entry name" value="DEXDc"/>
    <property type="match status" value="1"/>
</dbReference>
<dbReference type="GO" id="GO:0005524">
    <property type="term" value="F:ATP binding"/>
    <property type="evidence" value="ECO:0007669"/>
    <property type="project" value="InterPro"/>
</dbReference>
<reference evidence="6" key="1">
    <citation type="submission" date="2025-08" db="UniProtKB">
        <authorList>
            <consortium name="RefSeq"/>
        </authorList>
    </citation>
    <scope>IDENTIFICATION</scope>
</reference>
<keyword evidence="5" id="KW-1185">Reference proteome</keyword>
<feature type="compositionally biased region" description="Polar residues" evidence="2">
    <location>
        <begin position="142"/>
        <end position="156"/>
    </location>
</feature>
<dbReference type="SUPFAM" id="SSF52540">
    <property type="entry name" value="P-loop containing nucleoside triphosphate hydrolases"/>
    <property type="match status" value="2"/>
</dbReference>
<dbReference type="InterPro" id="IPR000330">
    <property type="entry name" value="SNF2_N"/>
</dbReference>
<feature type="compositionally biased region" description="Low complexity" evidence="2">
    <location>
        <begin position="896"/>
        <end position="909"/>
    </location>
</feature>
<dbReference type="InterPro" id="IPR038718">
    <property type="entry name" value="SNF2-like_sf"/>
</dbReference>
<dbReference type="Pfam" id="PF00176">
    <property type="entry name" value="SNF2-rel_dom"/>
    <property type="match status" value="1"/>
</dbReference>
<name>A0A7E6FR78_9MOLL</name>
<sequence>MDVPADKLEQRRAIKMVTAADEYLRNREYLTALNLYKESVEILPDPDIIYKIRKLRKYMKQKGYDLGENKENIDSCEPVAKEIENSDENLIKKAKSPDILKEQSDFYCSSNSQNPPSISHQIPVKSPPSDTDKLIEKKQNDKSPLTQRMEQLSLDSKQPVPVEVEDKVKVPLGDETNKPSLGDKVEKSPKKSPKKAVVKYDGPIRDFKDLRRYLYPHQKEGMKWLAQLYSDNKGGILGDDMGLGKTLQMIGYLAKMFEVGEIETALVIVPSSLLLPWCREIDKWAPGLNYDSFHDKGKSGRKKTLHCTQRRGGVLLVTYGLLVNNYEELSTDRNGQEFVWDYMILDEGHKIKNPTKTQKAAHHIPSRNRIIMTGTPIQNNLVELWALFDFVHHGSLLGTQKTFKMKYENPITRARQKDASLEEKQLGFIMTKNLQKLIAPFFLRRTKAQLMSDPNSGIPELPRKNDLIIWVKMTEHQMQVYESYLCLDEVKQLMSSSKSPLVALIILKKLCDHIRLMSVRVCRSLGLLNKEESQKFRSSSVHHLDDPDEIAEQTKEMNALNHSFKHSSGGNTIHSSEFNENACAATQLNGIPDIVLFQESGKLIVLIELLGHIVGTNHKCVVFSQSAKMLDIIQKILKNLKYKYVRMDGKVIKLEERARIIRKFETDESICIFLMTTQVGGVGLNLTVADRIIIVDPSWNPATDNQAVDRVYRIGQTKNVIIFRLMTCGSVEEKIYIRQLFKQSIHRQTTKESKDPFRYFTKQDLKQLFIVENLAWSDTQQQLNEMFAGMRQSDEVVDQQIEFLESLDYVFGVSDHDLVFSKEDDNKEATLSNPRVETMMVKAEEAIRSEVNTDRSISVKQWSGAATSVNNQTQMRNPDSQHFVSLLPPSTNGKVPTLTTVPTTHTRPPFNRYDDDDVVVIKESDDDDDDITSVSEQLSSKSPIGSNSNNNNYHHHHHHNSSRTGVTDLTTPSLGTVSNPISIEDHCPTEQQPPTPIVHSSAPNRKSLSGSVCESPAPENSTTKTGSIGQKSSTSHSDVFLKSFMRNNSANSSRQRPHPSDSVHEADDTADGTWFVADSDDENGTTPETGCHSTSKPSLNFCVAESDSENDMINDSCADGSLSGKALDSTKGSSSKNFRTPPSFKGMSSTVPSSSPRTEGSREEEMETVVADNSFDGQAEQRLGHNQSKNTKHDGQGDDSVVNVKKKRLICHVISSSEEDSGSDDDDNENKRANDDDSSFDAALPKLSQCRRKRLLSSSESDGEGENDVSIVQEMLNISANPHESLISSVQIPSVKDKRSQQFNRSQTAESPSLSAAGKGLFEAKLSDADVEGRPSAVVKNNSLVVCGAGEKSDGVGESVKREENDVEEEEDSEEEEEEIELPSFSNDKSEEFNNFVRDARKSYRSENYKEALYSALKALNLDSSDIKLQTFALKLKKLCQ</sequence>
<feature type="domain" description="Helicase C-terminal" evidence="4">
    <location>
        <begin position="605"/>
        <end position="757"/>
    </location>
</feature>
<evidence type="ECO:0000256" key="2">
    <source>
        <dbReference type="SAM" id="MobiDB-lite"/>
    </source>
</evidence>
<dbReference type="PROSITE" id="PS51192">
    <property type="entry name" value="HELICASE_ATP_BIND_1"/>
    <property type="match status" value="1"/>
</dbReference>
<dbReference type="Pfam" id="PF00271">
    <property type="entry name" value="Helicase_C"/>
    <property type="match status" value="1"/>
</dbReference>
<feature type="domain" description="Helicase ATP-binding" evidence="3">
    <location>
        <begin position="226"/>
        <end position="394"/>
    </location>
</feature>
<dbReference type="InterPro" id="IPR027417">
    <property type="entry name" value="P-loop_NTPase"/>
</dbReference>
<feature type="region of interest" description="Disordered" evidence="2">
    <location>
        <begin position="889"/>
        <end position="1035"/>
    </location>
</feature>
<feature type="compositionally biased region" description="Acidic residues" evidence="2">
    <location>
        <begin position="1365"/>
        <end position="1381"/>
    </location>
</feature>
<feature type="compositionally biased region" description="Polar residues" evidence="2">
    <location>
        <begin position="1001"/>
        <end position="1035"/>
    </location>
</feature>
<dbReference type="GO" id="GO:0015616">
    <property type="term" value="F:DNA translocase activity"/>
    <property type="evidence" value="ECO:0007669"/>
    <property type="project" value="TreeGrafter"/>
</dbReference>
<dbReference type="FunFam" id="3.40.50.10810:FF:000094">
    <property type="entry name" value="DNA excision repair protein ERCC-6"/>
    <property type="match status" value="1"/>
</dbReference>
<dbReference type="KEGG" id="osn:115224500"/>
<dbReference type="InterPro" id="IPR014001">
    <property type="entry name" value="Helicase_ATP-bd"/>
</dbReference>
<accession>A0A7E6FR78</accession>